<accession>A0A7R9CEZ3</accession>
<protein>
    <submittedName>
        <fullName evidence="2">Uncharacterized protein</fullName>
    </submittedName>
</protein>
<organism evidence="2">
    <name type="scientific">Timema cristinae</name>
    <name type="common">Walking stick</name>
    <dbReference type="NCBI Taxonomy" id="61476"/>
    <lineage>
        <taxon>Eukaryota</taxon>
        <taxon>Metazoa</taxon>
        <taxon>Ecdysozoa</taxon>
        <taxon>Arthropoda</taxon>
        <taxon>Hexapoda</taxon>
        <taxon>Insecta</taxon>
        <taxon>Pterygota</taxon>
        <taxon>Neoptera</taxon>
        <taxon>Polyneoptera</taxon>
        <taxon>Phasmatodea</taxon>
        <taxon>Timematodea</taxon>
        <taxon>Timematoidea</taxon>
        <taxon>Timematidae</taxon>
        <taxon>Timema</taxon>
    </lineage>
</organism>
<reference evidence="2" key="1">
    <citation type="submission" date="2020-11" db="EMBL/GenBank/DDBJ databases">
        <authorList>
            <person name="Tran Van P."/>
        </authorList>
    </citation>
    <scope>NUCLEOTIDE SEQUENCE</scope>
</reference>
<evidence type="ECO:0000313" key="2">
    <source>
        <dbReference type="EMBL" id="CAD7393849.1"/>
    </source>
</evidence>
<dbReference type="AlphaFoldDB" id="A0A7R9CEZ3"/>
<dbReference type="EMBL" id="OC316812">
    <property type="protein sequence ID" value="CAD7393849.1"/>
    <property type="molecule type" value="Genomic_DNA"/>
</dbReference>
<sequence>MVGAAKLQENKQGKRLTSTSVSSARATTAGMLLPPTCSVTSTNIISSNVVTDLQTLSMLILHLLVRLYLSCSRYSQKGIIARQHESGIHHSARIEFRNKM</sequence>
<gene>
    <name evidence="2" type="ORF">TCEB3V08_LOCUS1806</name>
</gene>
<feature type="region of interest" description="Disordered" evidence="1">
    <location>
        <begin position="1"/>
        <end position="24"/>
    </location>
</feature>
<evidence type="ECO:0000256" key="1">
    <source>
        <dbReference type="SAM" id="MobiDB-lite"/>
    </source>
</evidence>
<proteinExistence type="predicted"/>
<name>A0A7R9CEZ3_TIMCR</name>